<dbReference type="OrthoDB" id="9810636at2"/>
<keyword evidence="2" id="KW-0813">Transport</keyword>
<evidence type="ECO:0008006" key="9">
    <source>
        <dbReference type="Google" id="ProtNLM"/>
    </source>
</evidence>
<dbReference type="Proteomes" id="UP000237947">
    <property type="component" value="Chromosome"/>
</dbReference>
<dbReference type="AlphaFoldDB" id="A0A2S0KNC8"/>
<keyword evidence="8" id="KW-1185">Reference proteome</keyword>
<proteinExistence type="inferred from homology"/>
<dbReference type="GO" id="GO:0030001">
    <property type="term" value="P:metal ion transport"/>
    <property type="evidence" value="ECO:0007669"/>
    <property type="project" value="InterPro"/>
</dbReference>
<dbReference type="InterPro" id="IPR050492">
    <property type="entry name" value="Bact_metal-bind_prot9"/>
</dbReference>
<feature type="compositionally biased region" description="Low complexity" evidence="5">
    <location>
        <begin position="41"/>
        <end position="52"/>
    </location>
</feature>
<dbReference type="InterPro" id="IPR023832">
    <property type="entry name" value="His_triad_protein"/>
</dbReference>
<dbReference type="KEGG" id="fsa:C5Q98_04605"/>
<dbReference type="EMBL" id="CP027226">
    <property type="protein sequence ID" value="AVM42542.1"/>
    <property type="molecule type" value="Genomic_DNA"/>
</dbReference>
<dbReference type="Gene3D" id="3.40.50.1980">
    <property type="entry name" value="Nitrogenase molybdenum iron protein domain"/>
    <property type="match status" value="2"/>
</dbReference>
<dbReference type="SUPFAM" id="SSF53807">
    <property type="entry name" value="Helical backbone' metal receptor"/>
    <property type="match status" value="1"/>
</dbReference>
<feature type="coiled-coil region" evidence="4">
    <location>
        <begin position="283"/>
        <end position="310"/>
    </location>
</feature>
<feature type="region of interest" description="Disordered" evidence="5">
    <location>
        <begin position="29"/>
        <end position="52"/>
    </location>
</feature>
<evidence type="ECO:0000256" key="2">
    <source>
        <dbReference type="ARBA" id="ARBA00022448"/>
    </source>
</evidence>
<organism evidence="7 8">
    <name type="scientific">Fastidiosipila sanguinis</name>
    <dbReference type="NCBI Taxonomy" id="236753"/>
    <lineage>
        <taxon>Bacteria</taxon>
        <taxon>Bacillati</taxon>
        <taxon>Bacillota</taxon>
        <taxon>Clostridia</taxon>
        <taxon>Eubacteriales</taxon>
        <taxon>Oscillospiraceae</taxon>
        <taxon>Fastidiosipila</taxon>
    </lineage>
</organism>
<dbReference type="GO" id="GO:0007155">
    <property type="term" value="P:cell adhesion"/>
    <property type="evidence" value="ECO:0007669"/>
    <property type="project" value="InterPro"/>
</dbReference>
<comment type="similarity">
    <text evidence="1">Belongs to the bacterial solute-binding protein 9 family.</text>
</comment>
<evidence type="ECO:0000256" key="3">
    <source>
        <dbReference type="ARBA" id="ARBA00022729"/>
    </source>
</evidence>
<protein>
    <recommendedName>
        <fullName evidence="9">ABC transporter substrate-binding protein</fullName>
    </recommendedName>
</protein>
<dbReference type="PRINTS" id="PR00691">
    <property type="entry name" value="ADHESINB"/>
</dbReference>
<evidence type="ECO:0000313" key="8">
    <source>
        <dbReference type="Proteomes" id="UP000237947"/>
    </source>
</evidence>
<dbReference type="RefSeq" id="WP_106012498.1">
    <property type="nucleotide sequence ID" value="NZ_CP027226.1"/>
</dbReference>
<feature type="chain" id="PRO_5015758901" description="ABC transporter substrate-binding protein" evidence="6">
    <location>
        <begin position="29"/>
        <end position="424"/>
    </location>
</feature>
<dbReference type="InterPro" id="IPR006129">
    <property type="entry name" value="AdhesinB"/>
</dbReference>
<dbReference type="NCBIfam" id="TIGR01363">
    <property type="entry name" value="strep_his_triad"/>
    <property type="match status" value="1"/>
</dbReference>
<evidence type="ECO:0000256" key="1">
    <source>
        <dbReference type="ARBA" id="ARBA00011028"/>
    </source>
</evidence>
<dbReference type="PROSITE" id="PS51257">
    <property type="entry name" value="PROKAR_LIPOPROTEIN"/>
    <property type="match status" value="1"/>
</dbReference>
<evidence type="ECO:0000313" key="7">
    <source>
        <dbReference type="EMBL" id="AVM42542.1"/>
    </source>
</evidence>
<dbReference type="PANTHER" id="PTHR42953:SF3">
    <property type="entry name" value="HIGH-AFFINITY ZINC UPTAKE SYSTEM PROTEIN ZNUA"/>
    <property type="match status" value="1"/>
</dbReference>
<dbReference type="Pfam" id="PF01297">
    <property type="entry name" value="ZnuA"/>
    <property type="match status" value="1"/>
</dbReference>
<dbReference type="PANTHER" id="PTHR42953">
    <property type="entry name" value="HIGH-AFFINITY ZINC UPTAKE SYSTEM PROTEIN ZNUA-RELATED"/>
    <property type="match status" value="1"/>
</dbReference>
<gene>
    <name evidence="7" type="ORF">C5Q98_04605</name>
</gene>
<feature type="signal peptide" evidence="6">
    <location>
        <begin position="1"/>
        <end position="28"/>
    </location>
</feature>
<sequence>MQKVVKKIASFSLALIMLFMFTACKTNGQDKDSNSNTKINSQESSTDSEASSTEAGKLKIYTSFYPMYEWTKKIVGDTAEVINIMPPGSSSHGWIPTAQMVKELSQADVLVYQGANMEEWFDSVKETLDAEGSDLIYIKASEGIELHKGFNCGCDPNDPNQVVVDIEEYGYSTFHNNHFHWYPGHVPAQSKISDRLLTDKSGEVISEHDAGQIIKVGDDYFLKVKDKSSDKIKDIGSLEDLGLNLFNPNAQEFDPHVWLSPREAIKMLGNIYSKLVEISPENVDLYTNNYENYVKDLQDLDAKFSALNDKGVDSFMITHQALGYLGKDYGLIQYGLTGMGTEQDPNPEKMAEFVKIIKSHGWKAIFYDDAGSDKVAQILAAEVGGLEVLPLTTLHSPTEAEMAEGIDYIKAMERNLNNLLANAK</sequence>
<reference evidence="8" key="1">
    <citation type="submission" date="2018-02" db="EMBL/GenBank/DDBJ databases">
        <authorList>
            <person name="Holder M.E."/>
            <person name="Ajami N.J."/>
            <person name="Petrosino J.F."/>
        </authorList>
    </citation>
    <scope>NUCLEOTIDE SEQUENCE [LARGE SCALE GENOMIC DNA]</scope>
    <source>
        <strain evidence="8">CCUG 47711</strain>
    </source>
</reference>
<name>A0A2S0KNC8_9FIRM</name>
<dbReference type="InterPro" id="IPR006127">
    <property type="entry name" value="ZnuA-like"/>
</dbReference>
<dbReference type="GO" id="GO:0046872">
    <property type="term" value="F:metal ion binding"/>
    <property type="evidence" value="ECO:0007669"/>
    <property type="project" value="InterPro"/>
</dbReference>
<evidence type="ECO:0000256" key="4">
    <source>
        <dbReference type="SAM" id="Coils"/>
    </source>
</evidence>
<accession>A0A2S0KNC8</accession>
<evidence type="ECO:0000256" key="5">
    <source>
        <dbReference type="SAM" id="MobiDB-lite"/>
    </source>
</evidence>
<keyword evidence="3 6" id="KW-0732">Signal</keyword>
<evidence type="ECO:0000256" key="6">
    <source>
        <dbReference type="SAM" id="SignalP"/>
    </source>
</evidence>
<keyword evidence="4" id="KW-0175">Coiled coil</keyword>